<dbReference type="PANTHER" id="PTHR32481:SF7">
    <property type="entry name" value="AMINOPEPTIDASE YHFE-RELATED"/>
    <property type="match status" value="1"/>
</dbReference>
<dbReference type="PANTHER" id="PTHR32481">
    <property type="entry name" value="AMINOPEPTIDASE"/>
    <property type="match status" value="1"/>
</dbReference>
<dbReference type="GO" id="GO:0006508">
    <property type="term" value="P:proteolysis"/>
    <property type="evidence" value="ECO:0007669"/>
    <property type="project" value="UniProtKB-KW"/>
</dbReference>
<feature type="binding site" evidence="8">
    <location>
        <position position="76"/>
    </location>
    <ligand>
        <name>Zn(2+)</name>
        <dbReference type="ChEBI" id="CHEBI:29105"/>
        <label>1</label>
    </ligand>
</feature>
<dbReference type="Gene3D" id="3.40.630.10">
    <property type="entry name" value="Zn peptidases"/>
    <property type="match status" value="1"/>
</dbReference>
<evidence type="ECO:0000256" key="1">
    <source>
        <dbReference type="ARBA" id="ARBA00006272"/>
    </source>
</evidence>
<sequence>MVELNYQLSETDRVRLERVKQLTEIASPTGYTGEIMSHLMNKFDQDNVEYSKTPKGGLLVTLKGKNRERQRFITAHVDTLGAMVRAVKADGRLKLDLIGGFVYNSLEGVYCKIHSAKTGKVFDGTILMHQTSVHVYRNAGSLERNQENMEVRLDHPVFNPEDVAELGIEVGDFISFHPRAEITNSGYLKSRHLDDKVSVSLLLEAIEAIKAGDLTLGHTTHFYISNNEEIGYGGNSNIVPEVEEYIAVDMGALGDDQTSDEYTVSICAKDASGPYHVGLRNQLVALCEENEIPYKIDIYPYYGSDASAAMRAGADVRHGLFGAGIDASHAFERTHITSVQATYDLIKNYLESDMVE</sequence>
<dbReference type="PIRSF" id="PIRSF001123">
    <property type="entry name" value="PepA_GA"/>
    <property type="match status" value="1"/>
</dbReference>
<dbReference type="Proteomes" id="UP000199708">
    <property type="component" value="Unassembled WGS sequence"/>
</dbReference>
<name>A0A1G7UJF0_9LACT</name>
<evidence type="ECO:0000313" key="9">
    <source>
        <dbReference type="EMBL" id="SDG47685.1"/>
    </source>
</evidence>
<gene>
    <name evidence="9" type="ORF">SAMN05421791_11043</name>
</gene>
<dbReference type="InterPro" id="IPR008007">
    <property type="entry name" value="Peptidase_M42"/>
</dbReference>
<feature type="active site" description="Proton acceptor" evidence="7">
    <location>
        <position position="228"/>
    </location>
</feature>
<dbReference type="EMBL" id="FNCK01000010">
    <property type="protein sequence ID" value="SDG47685.1"/>
    <property type="molecule type" value="Genomic_DNA"/>
</dbReference>
<dbReference type="Gene3D" id="2.40.30.40">
    <property type="entry name" value="Peptidase M42, domain 2"/>
    <property type="match status" value="1"/>
</dbReference>
<dbReference type="GO" id="GO:0004177">
    <property type="term" value="F:aminopeptidase activity"/>
    <property type="evidence" value="ECO:0007669"/>
    <property type="project" value="UniProtKB-UniRule"/>
</dbReference>
<evidence type="ECO:0000256" key="3">
    <source>
        <dbReference type="ARBA" id="ARBA00022670"/>
    </source>
</evidence>
<feature type="binding site" evidence="8">
    <location>
        <position position="229"/>
    </location>
    <ligand>
        <name>Zn(2+)</name>
        <dbReference type="ChEBI" id="CHEBI:29105"/>
        <label>2</label>
    </ligand>
</feature>
<accession>A0A1G7UJF0</accession>
<proteinExistence type="inferred from homology"/>
<feature type="binding site" evidence="8">
    <location>
        <position position="194"/>
    </location>
    <ligand>
        <name>Zn(2+)</name>
        <dbReference type="ChEBI" id="CHEBI:29105"/>
        <label>2</label>
    </ligand>
</feature>
<protein>
    <submittedName>
        <fullName evidence="9">Putative aminopeptidase FrvX</fullName>
    </submittedName>
</protein>
<evidence type="ECO:0000313" key="10">
    <source>
        <dbReference type="Proteomes" id="UP000199708"/>
    </source>
</evidence>
<dbReference type="Pfam" id="PF05343">
    <property type="entry name" value="Peptidase_M42"/>
    <property type="match status" value="1"/>
</dbReference>
<evidence type="ECO:0000256" key="2">
    <source>
        <dbReference type="ARBA" id="ARBA00022438"/>
    </source>
</evidence>
<organism evidence="9 10">
    <name type="scientific">Facklamia miroungae</name>
    <dbReference type="NCBI Taxonomy" id="120956"/>
    <lineage>
        <taxon>Bacteria</taxon>
        <taxon>Bacillati</taxon>
        <taxon>Bacillota</taxon>
        <taxon>Bacilli</taxon>
        <taxon>Lactobacillales</taxon>
        <taxon>Aerococcaceae</taxon>
        <taxon>Facklamia</taxon>
    </lineage>
</organism>
<feature type="binding site" evidence="8">
    <location>
        <position position="194"/>
    </location>
    <ligand>
        <name>Zn(2+)</name>
        <dbReference type="ChEBI" id="CHEBI:29105"/>
        <label>1</label>
    </ligand>
</feature>
<dbReference type="OrthoDB" id="361940at2"/>
<keyword evidence="4 8" id="KW-0479">Metal-binding</keyword>
<dbReference type="CDD" id="cd05657">
    <property type="entry name" value="M42_glucanase_like"/>
    <property type="match status" value="1"/>
</dbReference>
<dbReference type="RefSeq" id="WP_090290351.1">
    <property type="nucleotide sequence ID" value="NZ_FNCK01000010.1"/>
</dbReference>
<comment type="cofactor">
    <cofactor evidence="8">
        <name>a divalent metal cation</name>
        <dbReference type="ChEBI" id="CHEBI:60240"/>
    </cofactor>
    <text evidence="8">Binds 2 divalent metal cations per subunit.</text>
</comment>
<keyword evidence="3" id="KW-0645">Protease</keyword>
<keyword evidence="5" id="KW-0378">Hydrolase</keyword>
<evidence type="ECO:0000256" key="4">
    <source>
        <dbReference type="ARBA" id="ARBA00022723"/>
    </source>
</evidence>
<keyword evidence="10" id="KW-1185">Reference proteome</keyword>
<keyword evidence="2 9" id="KW-0031">Aminopeptidase</keyword>
<dbReference type="STRING" id="120956.SAMN05421791_11043"/>
<dbReference type="InterPro" id="IPR023367">
    <property type="entry name" value="Peptidase_M42_dom2"/>
</dbReference>
<comment type="similarity">
    <text evidence="1 6">Belongs to the peptidase M42 family.</text>
</comment>
<dbReference type="SUPFAM" id="SSF53187">
    <property type="entry name" value="Zn-dependent exopeptidases"/>
    <property type="match status" value="1"/>
</dbReference>
<reference evidence="9 10" key="1">
    <citation type="submission" date="2016-10" db="EMBL/GenBank/DDBJ databases">
        <authorList>
            <person name="de Groot N.N."/>
        </authorList>
    </citation>
    <scope>NUCLEOTIDE SEQUENCE [LARGE SCALE GENOMIC DNA]</scope>
    <source>
        <strain evidence="9 10">ATCC BAA-466</strain>
    </source>
</reference>
<dbReference type="GO" id="GO:0046872">
    <property type="term" value="F:metal ion binding"/>
    <property type="evidence" value="ECO:0007669"/>
    <property type="project" value="UniProtKB-UniRule"/>
</dbReference>
<evidence type="ECO:0000256" key="6">
    <source>
        <dbReference type="PIRNR" id="PIRNR001123"/>
    </source>
</evidence>
<dbReference type="AlphaFoldDB" id="A0A1G7UJF0"/>
<feature type="binding site" evidence="8">
    <location>
        <position position="329"/>
    </location>
    <ligand>
        <name>Zn(2+)</name>
        <dbReference type="ChEBI" id="CHEBI:29105"/>
        <label>2</label>
    </ligand>
</feature>
<dbReference type="InterPro" id="IPR051464">
    <property type="entry name" value="Peptidase_M42_aminopept"/>
</dbReference>
<evidence type="ECO:0000256" key="7">
    <source>
        <dbReference type="PIRSR" id="PIRSR001123-1"/>
    </source>
</evidence>
<feature type="binding site" evidence="8">
    <location>
        <position position="249"/>
    </location>
    <ligand>
        <name>Zn(2+)</name>
        <dbReference type="ChEBI" id="CHEBI:29105"/>
        <label>1</label>
    </ligand>
</feature>
<evidence type="ECO:0000256" key="8">
    <source>
        <dbReference type="PIRSR" id="PIRSR001123-2"/>
    </source>
</evidence>
<dbReference type="SUPFAM" id="SSF101821">
    <property type="entry name" value="Aminopeptidase/glucanase lid domain"/>
    <property type="match status" value="1"/>
</dbReference>
<evidence type="ECO:0000256" key="5">
    <source>
        <dbReference type="ARBA" id="ARBA00022801"/>
    </source>
</evidence>